<feature type="transmembrane region" description="Helical" evidence="1">
    <location>
        <begin position="58"/>
        <end position="85"/>
    </location>
</feature>
<accession>A0AAW5N448</accession>
<reference evidence="2 3" key="1">
    <citation type="submission" date="2022-08" db="EMBL/GenBank/DDBJ databases">
        <authorList>
            <person name="Zeman M."/>
            <person name="Kubasova T."/>
        </authorList>
    </citation>
    <scope>NUCLEOTIDE SEQUENCE [LARGE SCALE GENOMIC DNA]</scope>
    <source>
        <strain evidence="2 3">ET62</strain>
    </source>
</reference>
<organism evidence="2 3">
    <name type="scientific">Phocaeicola barnesiae</name>
    <dbReference type="NCBI Taxonomy" id="376804"/>
    <lineage>
        <taxon>Bacteria</taxon>
        <taxon>Pseudomonadati</taxon>
        <taxon>Bacteroidota</taxon>
        <taxon>Bacteroidia</taxon>
        <taxon>Bacteroidales</taxon>
        <taxon>Bacteroidaceae</taxon>
        <taxon>Phocaeicola</taxon>
    </lineage>
</organism>
<gene>
    <name evidence="2" type="ORF">NW209_03755</name>
</gene>
<dbReference type="GeneID" id="82443794"/>
<dbReference type="Pfam" id="PF03956">
    <property type="entry name" value="Lys_export"/>
    <property type="match status" value="1"/>
</dbReference>
<evidence type="ECO:0000313" key="3">
    <source>
        <dbReference type="Proteomes" id="UP001204579"/>
    </source>
</evidence>
<proteinExistence type="predicted"/>
<keyword evidence="1" id="KW-0812">Transmembrane</keyword>
<protein>
    <submittedName>
        <fullName evidence="2">Lysine exporter LysO family protein</fullName>
    </submittedName>
</protein>
<evidence type="ECO:0000313" key="2">
    <source>
        <dbReference type="EMBL" id="MCR8873146.1"/>
    </source>
</evidence>
<name>A0AAW5N448_9BACT</name>
<dbReference type="InterPro" id="IPR005642">
    <property type="entry name" value="LysO"/>
</dbReference>
<sequence length="94" mass="10139">MLYLSILIIGLLTGTFCRKISLFKKLDTSISATIWTMLFVFGVSIGSNKELVSNVGNIGLQAFILAFCGVAGSVLAASMAFSLFFKKKGGRHEK</sequence>
<dbReference type="AlphaFoldDB" id="A0AAW5N448"/>
<comment type="caution">
    <text evidence="2">The sequence shown here is derived from an EMBL/GenBank/DDBJ whole genome shotgun (WGS) entry which is preliminary data.</text>
</comment>
<keyword evidence="1" id="KW-1133">Transmembrane helix</keyword>
<keyword evidence="1" id="KW-0472">Membrane</keyword>
<dbReference type="RefSeq" id="WP_018711378.1">
    <property type="nucleotide sequence ID" value="NZ_CALULB010000001.1"/>
</dbReference>
<dbReference type="Proteomes" id="UP001204579">
    <property type="component" value="Unassembled WGS sequence"/>
</dbReference>
<dbReference type="EMBL" id="JANRHJ010000003">
    <property type="protein sequence ID" value="MCR8873146.1"/>
    <property type="molecule type" value="Genomic_DNA"/>
</dbReference>
<dbReference type="GO" id="GO:0015661">
    <property type="term" value="F:L-lysine efflux transmembrane transporter activity"/>
    <property type="evidence" value="ECO:0007669"/>
    <property type="project" value="InterPro"/>
</dbReference>
<keyword evidence="3" id="KW-1185">Reference proteome</keyword>
<evidence type="ECO:0000256" key="1">
    <source>
        <dbReference type="SAM" id="Phobius"/>
    </source>
</evidence>